<dbReference type="EMBL" id="JACHHZ010000002">
    <property type="protein sequence ID" value="MBB6093224.1"/>
    <property type="molecule type" value="Genomic_DNA"/>
</dbReference>
<dbReference type="AlphaFoldDB" id="A0A841HKW8"/>
<reference evidence="2 3" key="1">
    <citation type="submission" date="2020-08" db="EMBL/GenBank/DDBJ databases">
        <title>Genomic Encyclopedia of Type Strains, Phase IV (KMG-IV): sequencing the most valuable type-strain genomes for metagenomic binning, comparative biology and taxonomic classification.</title>
        <authorList>
            <person name="Goeker M."/>
        </authorList>
    </citation>
    <scope>NUCLEOTIDE SEQUENCE [LARGE SCALE GENOMIC DNA]</scope>
    <source>
        <strain evidence="2 3">DSM 26723</strain>
    </source>
</reference>
<feature type="signal peptide" evidence="1">
    <location>
        <begin position="1"/>
        <end position="26"/>
    </location>
</feature>
<dbReference type="RefSeq" id="WP_184331364.1">
    <property type="nucleotide sequence ID" value="NZ_JACHHZ010000002.1"/>
</dbReference>
<accession>A0A841HKW8</accession>
<gene>
    <name evidence="2" type="ORF">HNQ60_002102</name>
</gene>
<proteinExistence type="predicted"/>
<organism evidence="2 3">
    <name type="scientific">Povalibacter uvarum</name>
    <dbReference type="NCBI Taxonomy" id="732238"/>
    <lineage>
        <taxon>Bacteria</taxon>
        <taxon>Pseudomonadati</taxon>
        <taxon>Pseudomonadota</taxon>
        <taxon>Gammaproteobacteria</taxon>
        <taxon>Steroidobacterales</taxon>
        <taxon>Steroidobacteraceae</taxon>
        <taxon>Povalibacter</taxon>
    </lineage>
</organism>
<name>A0A841HKW8_9GAMM</name>
<comment type="caution">
    <text evidence="2">The sequence shown here is derived from an EMBL/GenBank/DDBJ whole genome shotgun (WGS) entry which is preliminary data.</text>
</comment>
<keyword evidence="3" id="KW-1185">Reference proteome</keyword>
<dbReference type="Proteomes" id="UP000588068">
    <property type="component" value="Unassembled WGS sequence"/>
</dbReference>
<keyword evidence="1" id="KW-0732">Signal</keyword>
<evidence type="ECO:0000313" key="2">
    <source>
        <dbReference type="EMBL" id="MBB6093224.1"/>
    </source>
</evidence>
<feature type="chain" id="PRO_5032837836" evidence="1">
    <location>
        <begin position="27"/>
        <end position="248"/>
    </location>
</feature>
<evidence type="ECO:0000313" key="3">
    <source>
        <dbReference type="Proteomes" id="UP000588068"/>
    </source>
</evidence>
<sequence length="248" mass="26654">MSPRVLLLRSFLLTLCLLGASAPSLGQGLEEVVVTGSLSEGGSMPGTFLRKTGDFLLLQVNIRNDTREAPARKEEIYATLRNALANASRDGSIELSVIDENDLVIPLKVDSATVVLRPGDRPDTNTTLISVKTRIPATGANGQALISKLKDFTAGIKIVGRTTLDPDGSVDISIVSPNRYRDEIIALFAADAKKVAAALGEDYRIVTTGIDRPVRWVRVGLLELGLFVPYSYQVVPSSIQSIAIHAEE</sequence>
<protein>
    <submittedName>
        <fullName evidence="2">Uncharacterized protein</fullName>
    </submittedName>
</protein>
<evidence type="ECO:0000256" key="1">
    <source>
        <dbReference type="SAM" id="SignalP"/>
    </source>
</evidence>